<organism evidence="3 4">
    <name type="scientific">Roseburia faecis</name>
    <dbReference type="NCBI Taxonomy" id="301302"/>
    <lineage>
        <taxon>Bacteria</taxon>
        <taxon>Bacillati</taxon>
        <taxon>Bacillota</taxon>
        <taxon>Clostridia</taxon>
        <taxon>Lachnospirales</taxon>
        <taxon>Lachnospiraceae</taxon>
        <taxon>Roseburia</taxon>
    </lineage>
</organism>
<evidence type="ECO:0000256" key="1">
    <source>
        <dbReference type="ARBA" id="ARBA00023211"/>
    </source>
</evidence>
<dbReference type="PANTHER" id="PTHR10277:SF9">
    <property type="entry name" value="2-ISOPROPYLMALATE SYNTHASE 1, CHLOROPLASTIC-RELATED"/>
    <property type="match status" value="1"/>
</dbReference>
<name>A0A0M6WLZ1_9FIRM</name>
<feature type="domain" description="Pyruvate carboxyltransferase" evidence="2">
    <location>
        <begin position="122"/>
        <end position="261"/>
    </location>
</feature>
<dbReference type="Gene3D" id="3.20.20.70">
    <property type="entry name" value="Aldolase class I"/>
    <property type="match status" value="1"/>
</dbReference>
<dbReference type="RefSeq" id="WP_055067604.1">
    <property type="nucleotide sequence ID" value="NZ_CP173697.1"/>
</dbReference>
<keyword evidence="4" id="KW-1185">Reference proteome</keyword>
<evidence type="ECO:0000313" key="3">
    <source>
        <dbReference type="EMBL" id="CRL36851.1"/>
    </source>
</evidence>
<dbReference type="CDD" id="cd07944">
    <property type="entry name" value="DRE_TIM_HOA_like"/>
    <property type="match status" value="1"/>
</dbReference>
<dbReference type="AlphaFoldDB" id="A0A0M6WLZ1"/>
<dbReference type="Proteomes" id="UP000049979">
    <property type="component" value="Unassembled WGS sequence"/>
</dbReference>
<accession>A0A0M6WLZ1</accession>
<protein>
    <recommendedName>
        <fullName evidence="2">Pyruvate carboxyltransferase domain-containing protein</fullName>
    </recommendedName>
</protein>
<dbReference type="InterPro" id="IPR050073">
    <property type="entry name" value="2-IPM_HCS-like"/>
</dbReference>
<reference evidence="4" key="1">
    <citation type="submission" date="2015-05" db="EMBL/GenBank/DDBJ databases">
        <authorList>
            <consortium name="Pathogen Informatics"/>
        </authorList>
    </citation>
    <scope>NUCLEOTIDE SEQUENCE [LARGE SCALE GENOMIC DNA]</scope>
    <source>
        <strain evidence="4">M72</strain>
    </source>
</reference>
<dbReference type="OrthoDB" id="9804858at2"/>
<keyword evidence="1" id="KW-0464">Manganese</keyword>
<dbReference type="InterPro" id="IPR000891">
    <property type="entry name" value="PYR_CT"/>
</dbReference>
<dbReference type="GO" id="GO:0003852">
    <property type="term" value="F:2-isopropylmalate synthase activity"/>
    <property type="evidence" value="ECO:0007669"/>
    <property type="project" value="TreeGrafter"/>
</dbReference>
<sequence>MKKMQLLDCTLRDGAYIVDAKFGVPAIKGMIKKLQDAGVDIIECGWLKNAPHEEGTSFYHVPEDLEQYLLKRRTHTTYVAMIDWDRYDLSYLPQCDGKSLDAIRVVFPHGKHKEGITVGKEIAKKGYQVYFQAANTLAYSEEDLIDLAREMNQVHPVAVSVVDTFGAMYQEDLERIVQVLDCELDAGIKLGFHSHNNQQLSFALTMHFVELLKASKRGCIVDSSLCGMGRGAGNATTELVANYLNRKQHGDYDMNQIMDAIDMYMQYFQENYTWGYSTPYFIAGMYCCHVNNIAYLLKNHRTNALDMRNIIESLSPEERRKYDYDLLEEKYLENQNRIVDDDAVMEQLEHALANREVVLIAPGKTSSTDWKQITEYIQRTNAIVIGINAINPNYTFDYLYLMNTVRYNYAKEVYPKQFGEVQKILLSNIKTSPEEKEMIVNFNRVIKRGWEHFDNAVINALRLLDKLHVQKVSLAGFDGFKHKYNESYADAALPTLNPDNKWDELNEEINDMFQNFKASSNMKIAFLTESIFDHGEQTI</sequence>
<dbReference type="PANTHER" id="PTHR10277">
    <property type="entry name" value="HOMOCITRATE SYNTHASE-RELATED"/>
    <property type="match status" value="1"/>
</dbReference>
<dbReference type="EMBL" id="CVRR01000014">
    <property type="protein sequence ID" value="CRL36851.1"/>
    <property type="molecule type" value="Genomic_DNA"/>
</dbReference>
<dbReference type="SUPFAM" id="SSF51569">
    <property type="entry name" value="Aldolase"/>
    <property type="match status" value="1"/>
</dbReference>
<dbReference type="Pfam" id="PF00682">
    <property type="entry name" value="HMGL-like"/>
    <property type="match status" value="1"/>
</dbReference>
<dbReference type="InterPro" id="IPR013785">
    <property type="entry name" value="Aldolase_TIM"/>
</dbReference>
<evidence type="ECO:0000259" key="2">
    <source>
        <dbReference type="Pfam" id="PF00682"/>
    </source>
</evidence>
<evidence type="ECO:0000313" key="4">
    <source>
        <dbReference type="Proteomes" id="UP000049979"/>
    </source>
</evidence>
<gene>
    <name evidence="3" type="ORF">M72_27251</name>
</gene>
<dbReference type="GO" id="GO:0009098">
    <property type="term" value="P:L-leucine biosynthetic process"/>
    <property type="evidence" value="ECO:0007669"/>
    <property type="project" value="TreeGrafter"/>
</dbReference>
<proteinExistence type="predicted"/>
<dbReference type="STRING" id="301302.ERS852420_03342"/>